<dbReference type="InterPro" id="IPR003788">
    <property type="entry name" value="NDUFAF7"/>
</dbReference>
<dbReference type="InterPro" id="IPR019734">
    <property type="entry name" value="TPR_rpt"/>
</dbReference>
<keyword evidence="3" id="KW-0802">TPR repeat</keyword>
<dbReference type="Gene3D" id="3.40.50.12710">
    <property type="match status" value="1"/>
</dbReference>
<sequence>MNHSFSNIPEAPPCIHDIHYTRFSESKIWNAQRHYYQNGGPALWGSKEIPYHITSNAQVAQCYAHLIESFLKDYRNSSYPQTEKFYVVELGAGHGQLGFFLVRELWQSLRSAAGLNELEMCYVLTDFCEQNIEAWQKHPRLRRYFEDGLLDCAHFDVLHDDVCQLRGSGTVLKKGGDSCPLIILCNYIFDSIPQDVFRIEAGEIKECYLGLTGTGQGDSQLEAESSLLDMELHFQYRPINNRRYEDESKNAILQNYSARMMDSTITFPNTAMDALARIRAFTTAPSLVLLADKAFSEESSWRGDVPPDLVLHGNSFSMMVNLHALSQHFASNGGTVLNIPDRQFSISIMAMVGGLGEDIEHTKQAYAKVVESFSPDDFYVLQSLIESRADELQWHELVANLRWCHWSSVSFSAVLPGLISTAEENPVLARRMVRELAAKVWDNHFYLPQGDDIAYMLGILLYTSNYWNDALGFFTKSLACSGEQAETYHYMSLCYFRLESLEMAIEYNSKVLALAPGHDKARAFSLDLEKE</sequence>
<reference evidence="4 5" key="2">
    <citation type="journal article" date="2022" name="Mar. Drugs">
        <title>Bioassay-Guided Fractionation Leads to the Detection of Cholic Acid Generated by the Rare Thalassomonas sp.</title>
        <authorList>
            <person name="Pheiffer F."/>
            <person name="Schneider Y.K."/>
            <person name="Hansen E.H."/>
            <person name="Andersen J.H."/>
            <person name="Isaksson J."/>
            <person name="Busche T."/>
            <person name="R C."/>
            <person name="Kalinowski J."/>
            <person name="Zyl L.V."/>
            <person name="Trindade M."/>
        </authorList>
    </citation>
    <scope>NUCLEOTIDE SEQUENCE [LARGE SCALE GENOMIC DNA]</scope>
    <source>
        <strain evidence="4 5">A5K-106</strain>
    </source>
</reference>
<feature type="repeat" description="TPR" evidence="3">
    <location>
        <begin position="485"/>
        <end position="518"/>
    </location>
</feature>
<dbReference type="RefSeq" id="WP_044835063.1">
    <property type="nucleotide sequence ID" value="NZ_CP059736.1"/>
</dbReference>
<dbReference type="Pfam" id="PF02636">
    <property type="entry name" value="Methyltransf_28"/>
    <property type="match status" value="1"/>
</dbReference>
<dbReference type="GO" id="GO:0032259">
    <property type="term" value="P:methylation"/>
    <property type="evidence" value="ECO:0007669"/>
    <property type="project" value="UniProtKB-KW"/>
</dbReference>
<evidence type="ECO:0000256" key="1">
    <source>
        <dbReference type="ARBA" id="ARBA00022603"/>
    </source>
</evidence>
<dbReference type="InterPro" id="IPR011990">
    <property type="entry name" value="TPR-like_helical_dom_sf"/>
</dbReference>
<evidence type="ECO:0000313" key="5">
    <source>
        <dbReference type="Proteomes" id="UP000032568"/>
    </source>
</evidence>
<protein>
    <submittedName>
        <fullName evidence="4">SAM-dependent methyltransferase</fullName>
    </submittedName>
</protein>
<reference evidence="4 5" key="1">
    <citation type="journal article" date="2015" name="Genome Announc.">
        <title>Draft Genome Sequences of Marine Isolates of Thalassomonas viridans and Thalassomonas actiniarum.</title>
        <authorList>
            <person name="Olonade I."/>
            <person name="van Zyl L.J."/>
            <person name="Trindade M."/>
        </authorList>
    </citation>
    <scope>NUCLEOTIDE SEQUENCE [LARGE SCALE GENOMIC DNA]</scope>
    <source>
        <strain evidence="4 5">A5K-106</strain>
    </source>
</reference>
<proteinExistence type="predicted"/>
<organism evidence="4 5">
    <name type="scientific">Thalassomonas actiniarum</name>
    <dbReference type="NCBI Taxonomy" id="485447"/>
    <lineage>
        <taxon>Bacteria</taxon>
        <taxon>Pseudomonadati</taxon>
        <taxon>Pseudomonadota</taxon>
        <taxon>Gammaproteobacteria</taxon>
        <taxon>Alteromonadales</taxon>
        <taxon>Colwelliaceae</taxon>
        <taxon>Thalassomonas</taxon>
    </lineage>
</organism>
<keyword evidence="5" id="KW-1185">Reference proteome</keyword>
<evidence type="ECO:0000256" key="2">
    <source>
        <dbReference type="ARBA" id="ARBA00022679"/>
    </source>
</evidence>
<dbReference type="KEGG" id="tact:SG35_030450"/>
<dbReference type="InterPro" id="IPR038375">
    <property type="entry name" value="NDUFAF7_sf"/>
</dbReference>
<dbReference type="AlphaFoldDB" id="A0AAF0C6C1"/>
<dbReference type="Gene3D" id="1.25.40.10">
    <property type="entry name" value="Tetratricopeptide repeat domain"/>
    <property type="match status" value="1"/>
</dbReference>
<evidence type="ECO:0000256" key="3">
    <source>
        <dbReference type="PROSITE-ProRule" id="PRU00339"/>
    </source>
</evidence>
<evidence type="ECO:0000313" key="4">
    <source>
        <dbReference type="EMBL" id="WDE02086.1"/>
    </source>
</evidence>
<name>A0AAF0C6C1_9GAMM</name>
<dbReference type="PROSITE" id="PS50005">
    <property type="entry name" value="TPR"/>
    <property type="match status" value="1"/>
</dbReference>
<dbReference type="Proteomes" id="UP000032568">
    <property type="component" value="Chromosome pTact"/>
</dbReference>
<dbReference type="EMBL" id="CP059736">
    <property type="protein sequence ID" value="WDE02086.1"/>
    <property type="molecule type" value="Genomic_DNA"/>
</dbReference>
<dbReference type="InterPro" id="IPR029063">
    <property type="entry name" value="SAM-dependent_MTases_sf"/>
</dbReference>
<dbReference type="SUPFAM" id="SSF53335">
    <property type="entry name" value="S-adenosyl-L-methionine-dependent methyltransferases"/>
    <property type="match status" value="1"/>
</dbReference>
<keyword evidence="2" id="KW-0808">Transferase</keyword>
<gene>
    <name evidence="4" type="ORF">SG35_030450</name>
</gene>
<keyword evidence="1 4" id="KW-0489">Methyltransferase</keyword>
<accession>A0AAF0C6C1</accession>
<dbReference type="SUPFAM" id="SSF48452">
    <property type="entry name" value="TPR-like"/>
    <property type="match status" value="1"/>
</dbReference>
<dbReference type="GO" id="GO:0008168">
    <property type="term" value="F:methyltransferase activity"/>
    <property type="evidence" value="ECO:0007669"/>
    <property type="project" value="UniProtKB-KW"/>
</dbReference>